<protein>
    <submittedName>
        <fullName evidence="3">IS5 family transposase</fullName>
    </submittedName>
</protein>
<dbReference type="NCBIfam" id="NF033580">
    <property type="entry name" value="transpos_IS5_3"/>
    <property type="match status" value="1"/>
</dbReference>
<evidence type="ECO:0000259" key="2">
    <source>
        <dbReference type="Pfam" id="PF13340"/>
    </source>
</evidence>
<organism evidence="3 4">
    <name type="scientific">Pegethrix bostrychoides GSE-TBD4-15B</name>
    <dbReference type="NCBI Taxonomy" id="2839662"/>
    <lineage>
        <taxon>Bacteria</taxon>
        <taxon>Bacillati</taxon>
        <taxon>Cyanobacteriota</taxon>
        <taxon>Cyanophyceae</taxon>
        <taxon>Oculatellales</taxon>
        <taxon>Oculatellaceae</taxon>
        <taxon>Pegethrix</taxon>
    </lineage>
</organism>
<dbReference type="Pfam" id="PF13340">
    <property type="entry name" value="DUF4096"/>
    <property type="match status" value="1"/>
</dbReference>
<sequence>MTSPYRTDLTDEQWELLSPLIPPAKPGGRPRTVDMRAVVNAIFYLLVTGCAWELLPHDFPKPKTVYHYFRQWRIEGDWQRIHDKLRQWVRVSAGRMSSPSAAILDSQSVKTGTMVQQSVGYDGGKRVKGRKRHLVVDTLGLMITVAVTAASVPEREGAKLVFAKLEQMREQFGRLVLIWVDGGYEGVEFMRWVMDRYRWVFETIKRSDPVQGFVGCFSNQDSLPREPLNCLWVLETCLLIKFAPR</sequence>
<reference evidence="3" key="1">
    <citation type="submission" date="2021-05" db="EMBL/GenBank/DDBJ databases">
        <authorList>
            <person name="Pietrasiak N."/>
            <person name="Ward R."/>
            <person name="Stajich J.E."/>
            <person name="Kurbessoian T."/>
        </authorList>
    </citation>
    <scope>NUCLEOTIDE SEQUENCE</scope>
    <source>
        <strain evidence="3">GSE-TBD4-15B</strain>
    </source>
</reference>
<accession>A0A951P9I2</accession>
<dbReference type="GO" id="GO:0006313">
    <property type="term" value="P:DNA transposition"/>
    <property type="evidence" value="ECO:0007669"/>
    <property type="project" value="InterPro"/>
</dbReference>
<dbReference type="InterPro" id="IPR002559">
    <property type="entry name" value="Transposase_11"/>
</dbReference>
<feature type="domain" description="Insertion element IS402-like" evidence="2">
    <location>
        <begin position="9"/>
        <end position="82"/>
    </location>
</feature>
<evidence type="ECO:0000259" key="1">
    <source>
        <dbReference type="Pfam" id="PF01609"/>
    </source>
</evidence>
<dbReference type="Pfam" id="PF01609">
    <property type="entry name" value="DDE_Tnp_1"/>
    <property type="match status" value="1"/>
</dbReference>
<dbReference type="EMBL" id="JAHHHV010000022">
    <property type="protein sequence ID" value="MBW4464855.1"/>
    <property type="molecule type" value="Genomic_DNA"/>
</dbReference>
<dbReference type="PANTHER" id="PTHR30007:SF0">
    <property type="entry name" value="TRANSPOSASE"/>
    <property type="match status" value="1"/>
</dbReference>
<feature type="domain" description="Transposase IS4-like" evidence="1">
    <location>
        <begin position="98"/>
        <end position="194"/>
    </location>
</feature>
<dbReference type="PANTHER" id="PTHR30007">
    <property type="entry name" value="PHP DOMAIN PROTEIN"/>
    <property type="match status" value="1"/>
</dbReference>
<reference evidence="3" key="2">
    <citation type="journal article" date="2022" name="Microbiol. Resour. Announc.">
        <title>Metagenome Sequencing to Explore Phylogenomics of Terrestrial Cyanobacteria.</title>
        <authorList>
            <person name="Ward R.D."/>
            <person name="Stajich J.E."/>
            <person name="Johansen J.R."/>
            <person name="Huntemann M."/>
            <person name="Clum A."/>
            <person name="Foster B."/>
            <person name="Foster B."/>
            <person name="Roux S."/>
            <person name="Palaniappan K."/>
            <person name="Varghese N."/>
            <person name="Mukherjee S."/>
            <person name="Reddy T.B.K."/>
            <person name="Daum C."/>
            <person name="Copeland A."/>
            <person name="Chen I.A."/>
            <person name="Ivanova N.N."/>
            <person name="Kyrpides N.C."/>
            <person name="Shapiro N."/>
            <person name="Eloe-Fadrosh E.A."/>
            <person name="Pietrasiak N."/>
        </authorList>
    </citation>
    <scope>NUCLEOTIDE SEQUENCE</scope>
    <source>
        <strain evidence="3">GSE-TBD4-15B</strain>
    </source>
</reference>
<dbReference type="GO" id="GO:0004803">
    <property type="term" value="F:transposase activity"/>
    <property type="evidence" value="ECO:0007669"/>
    <property type="project" value="InterPro"/>
</dbReference>
<dbReference type="InterPro" id="IPR025161">
    <property type="entry name" value="IS402-like_dom"/>
</dbReference>
<gene>
    <name evidence="3" type="ORF">KME07_05360</name>
</gene>
<evidence type="ECO:0000313" key="3">
    <source>
        <dbReference type="EMBL" id="MBW4464855.1"/>
    </source>
</evidence>
<dbReference type="GO" id="GO:0003677">
    <property type="term" value="F:DNA binding"/>
    <property type="evidence" value="ECO:0007669"/>
    <property type="project" value="InterPro"/>
</dbReference>
<comment type="caution">
    <text evidence="3">The sequence shown here is derived from an EMBL/GenBank/DDBJ whole genome shotgun (WGS) entry which is preliminary data.</text>
</comment>
<evidence type="ECO:0000313" key="4">
    <source>
        <dbReference type="Proteomes" id="UP000707356"/>
    </source>
</evidence>
<proteinExistence type="predicted"/>
<dbReference type="Proteomes" id="UP000707356">
    <property type="component" value="Unassembled WGS sequence"/>
</dbReference>
<dbReference type="AlphaFoldDB" id="A0A951P9I2"/>
<name>A0A951P9I2_9CYAN</name>